<organism evidence="1 2">
    <name type="scientific">Sphingobium phage Lacusarx</name>
    <dbReference type="NCBI Taxonomy" id="1980139"/>
    <lineage>
        <taxon>Viruses</taxon>
        <taxon>Duplodnaviria</taxon>
        <taxon>Heunggongvirae</taxon>
        <taxon>Uroviricota</taxon>
        <taxon>Caudoviricetes</taxon>
        <taxon>Lacusarxvirus</taxon>
        <taxon>Lacusarxvirus lacusarx</taxon>
    </lineage>
</organism>
<sequence length="86" mass="9452">MRNSMPLFTVLKNKVVVGQVSAVSLEQAKGRAYGRFGRCEVIANGNVPMDAKGRHADCFTHGRRPYATPGFEERRAALIAEFKAAQ</sequence>
<protein>
    <submittedName>
        <fullName evidence="1">Uncharacterized protein</fullName>
    </submittedName>
</protein>
<name>A0A1W6DXG6_9CAUD</name>
<proteinExistence type="predicted"/>
<evidence type="ECO:0000313" key="1">
    <source>
        <dbReference type="EMBL" id="ARK07595.1"/>
    </source>
</evidence>
<dbReference type="EMBL" id="KY629563">
    <property type="protein sequence ID" value="ARK07595.1"/>
    <property type="molecule type" value="Genomic_DNA"/>
</dbReference>
<keyword evidence="2" id="KW-1185">Reference proteome</keyword>
<evidence type="ECO:0000313" key="2">
    <source>
        <dbReference type="Proteomes" id="UP000223906"/>
    </source>
</evidence>
<reference evidence="1 2" key="1">
    <citation type="submission" date="2017-02" db="EMBL/GenBank/DDBJ databases">
        <title>The first characterized phage against a member of the ecologically important #sphingomonads reveals high dissimilarity against all other known phages.</title>
        <authorList>
            <person name="Nielsen T.K."/>
            <person name="Carstens A.B."/>
            <person name="Kot W."/>
            <person name="Lametsch R."/>
            <person name="Neve H."/>
            <person name="Hansen L.H."/>
        </authorList>
    </citation>
    <scope>NUCLEOTIDE SEQUENCE [LARGE SCALE GENOMIC DNA]</scope>
</reference>
<gene>
    <name evidence="1" type="ORF">LAV_00220</name>
</gene>
<accession>A0A1W6DXG6</accession>
<dbReference type="Proteomes" id="UP000223906">
    <property type="component" value="Segment"/>
</dbReference>